<evidence type="ECO:0000313" key="5">
    <source>
        <dbReference type="EMBL" id="MEJ2904932.1"/>
    </source>
</evidence>
<name>A0ABU8NRQ6_9SPHI</name>
<protein>
    <submittedName>
        <fullName evidence="5">Helix-turn-helix domain-containing protein</fullName>
    </submittedName>
</protein>
<evidence type="ECO:0000313" key="6">
    <source>
        <dbReference type="Proteomes" id="UP001378956"/>
    </source>
</evidence>
<dbReference type="PANTHER" id="PTHR46796:SF13">
    <property type="entry name" value="HTH-TYPE TRANSCRIPTIONAL ACTIVATOR RHAS"/>
    <property type="match status" value="1"/>
</dbReference>
<feature type="domain" description="HTH araC/xylS-type" evidence="4">
    <location>
        <begin position="155"/>
        <end position="254"/>
    </location>
</feature>
<proteinExistence type="predicted"/>
<dbReference type="InterPro" id="IPR046532">
    <property type="entry name" value="DUF6597"/>
</dbReference>
<dbReference type="PROSITE" id="PS01124">
    <property type="entry name" value="HTH_ARAC_FAMILY_2"/>
    <property type="match status" value="1"/>
</dbReference>
<dbReference type="PANTHER" id="PTHR46796">
    <property type="entry name" value="HTH-TYPE TRANSCRIPTIONAL ACTIVATOR RHAS-RELATED"/>
    <property type="match status" value="1"/>
</dbReference>
<accession>A0ABU8NRQ6</accession>
<keyword evidence="3" id="KW-0804">Transcription</keyword>
<organism evidence="5 6">
    <name type="scientific">Pedobacter panaciterrae</name>
    <dbReference type="NCBI Taxonomy" id="363849"/>
    <lineage>
        <taxon>Bacteria</taxon>
        <taxon>Pseudomonadati</taxon>
        <taxon>Bacteroidota</taxon>
        <taxon>Sphingobacteriia</taxon>
        <taxon>Sphingobacteriales</taxon>
        <taxon>Sphingobacteriaceae</taxon>
        <taxon>Pedobacter</taxon>
    </lineage>
</organism>
<dbReference type="Proteomes" id="UP001378956">
    <property type="component" value="Unassembled WGS sequence"/>
</dbReference>
<keyword evidence="6" id="KW-1185">Reference proteome</keyword>
<dbReference type="RefSeq" id="WP_288882602.1">
    <property type="nucleotide sequence ID" value="NZ_CBFGNQ010000008.1"/>
</dbReference>
<dbReference type="Gene3D" id="1.10.10.60">
    <property type="entry name" value="Homeodomain-like"/>
    <property type="match status" value="1"/>
</dbReference>
<keyword evidence="2" id="KW-0238">DNA-binding</keyword>
<dbReference type="InterPro" id="IPR050204">
    <property type="entry name" value="AraC_XylS_family_regulators"/>
</dbReference>
<dbReference type="Pfam" id="PF12833">
    <property type="entry name" value="HTH_18"/>
    <property type="match status" value="1"/>
</dbReference>
<dbReference type="SUPFAM" id="SSF46689">
    <property type="entry name" value="Homeodomain-like"/>
    <property type="match status" value="1"/>
</dbReference>
<sequence length="267" mass="29989">MQIAPSNGLEHLIRHFLVYYPSAPDSPMRFFSDGSPGIVIPLAHSALPLLGNRKLEKGEFVAYGLMEHFVNIPPPPVCGTVIIVLQPYTLSLLTGIPSKKLKNSFFSFRDLFGNLTHPIQEAVKESRNLVETIGLLEDFFLRISPPLPATESILNKSLNWMQQSSGNTKIVDLLHYLSISERQLERKFDHYIGISPRKLNGILRINHFLKLLRNPEKPFSLAQAALEAGFYDQAHLNNSFKALTGTSPSKYLTLSDPLAMNLFVQHK</sequence>
<dbReference type="EMBL" id="JBBEUB010000008">
    <property type="protein sequence ID" value="MEJ2904932.1"/>
    <property type="molecule type" value="Genomic_DNA"/>
</dbReference>
<dbReference type="SMART" id="SM00342">
    <property type="entry name" value="HTH_ARAC"/>
    <property type="match status" value="1"/>
</dbReference>
<dbReference type="Pfam" id="PF20240">
    <property type="entry name" value="DUF6597"/>
    <property type="match status" value="1"/>
</dbReference>
<evidence type="ECO:0000256" key="2">
    <source>
        <dbReference type="ARBA" id="ARBA00023125"/>
    </source>
</evidence>
<dbReference type="InterPro" id="IPR009057">
    <property type="entry name" value="Homeodomain-like_sf"/>
</dbReference>
<evidence type="ECO:0000259" key="4">
    <source>
        <dbReference type="PROSITE" id="PS01124"/>
    </source>
</evidence>
<dbReference type="InterPro" id="IPR018060">
    <property type="entry name" value="HTH_AraC"/>
</dbReference>
<comment type="caution">
    <text evidence="5">The sequence shown here is derived from an EMBL/GenBank/DDBJ whole genome shotgun (WGS) entry which is preliminary data.</text>
</comment>
<gene>
    <name evidence="5" type="ORF">WAE58_20975</name>
</gene>
<reference evidence="5 6" key="1">
    <citation type="submission" date="2024-03" db="EMBL/GenBank/DDBJ databases">
        <title>Sequence of Lycoming College Course Isolates.</title>
        <authorList>
            <person name="Plotts O."/>
            <person name="Newman J."/>
        </authorList>
    </citation>
    <scope>NUCLEOTIDE SEQUENCE [LARGE SCALE GENOMIC DNA]</scope>
    <source>
        <strain evidence="5 6">CJB-3</strain>
    </source>
</reference>
<keyword evidence="1" id="KW-0805">Transcription regulation</keyword>
<evidence type="ECO:0000256" key="3">
    <source>
        <dbReference type="ARBA" id="ARBA00023163"/>
    </source>
</evidence>
<evidence type="ECO:0000256" key="1">
    <source>
        <dbReference type="ARBA" id="ARBA00023015"/>
    </source>
</evidence>